<evidence type="ECO:0000313" key="3">
    <source>
        <dbReference type="EMBL" id="CAH1239937.1"/>
    </source>
</evidence>
<dbReference type="Pfam" id="PF09772">
    <property type="entry name" value="Tmem26"/>
    <property type="match status" value="2"/>
</dbReference>
<dbReference type="EMBL" id="OV696696">
    <property type="protein sequence ID" value="CAH1239937.1"/>
    <property type="molecule type" value="Genomic_DNA"/>
</dbReference>
<feature type="transmembrane region" description="Helical" evidence="2">
    <location>
        <begin position="20"/>
        <end position="40"/>
    </location>
</feature>
<name>A0A8J9VSI8_BRALA</name>
<feature type="transmembrane region" description="Helical" evidence="2">
    <location>
        <begin position="52"/>
        <end position="71"/>
    </location>
</feature>
<feature type="compositionally biased region" description="Low complexity" evidence="1">
    <location>
        <begin position="122"/>
        <end position="133"/>
    </location>
</feature>
<keyword evidence="2" id="KW-0472">Membrane</keyword>
<dbReference type="PANTHER" id="PTHR22168">
    <property type="entry name" value="TMEM26 PROTEIN"/>
    <property type="match status" value="1"/>
</dbReference>
<feature type="transmembrane region" description="Helical" evidence="2">
    <location>
        <begin position="83"/>
        <end position="104"/>
    </location>
</feature>
<feature type="region of interest" description="Disordered" evidence="1">
    <location>
        <begin position="119"/>
        <end position="144"/>
    </location>
</feature>
<accession>A0A8J9VSI8</accession>
<protein>
    <submittedName>
        <fullName evidence="3">TMEM26 protein</fullName>
    </submittedName>
</protein>
<evidence type="ECO:0000256" key="1">
    <source>
        <dbReference type="SAM" id="MobiDB-lite"/>
    </source>
</evidence>
<dbReference type="Proteomes" id="UP000838412">
    <property type="component" value="Chromosome 11"/>
</dbReference>
<dbReference type="PANTHER" id="PTHR22168:SF3">
    <property type="entry name" value="TRANSMEMBRANE PROTEIN 26"/>
    <property type="match status" value="1"/>
</dbReference>
<keyword evidence="4" id="KW-1185">Reference proteome</keyword>
<gene>
    <name evidence="3" type="primary">TMEM26</name>
    <name evidence="3" type="ORF">BLAG_LOCUS4077</name>
</gene>
<sequence length="267" mass="29651">MDDILNLGSIGIDAEIMIENWVGALEQILVMLLVIGRWLLPRGDLTRDELSQLLLVYIAMAADIVELFQVFEEERVGNKSRVVYTALSLFTWSLLQFTIVLTAVRARKSRPGAIHTTSLLKSSQAADGQGQQSEGNGDRAGQRRGTIERLTEQLQERNLVLCGCCHPDVFAMATTIFMQDGPFLAFRLYLIFYERVLTQGVLFFVGKNTLLIVLQLYRIAIICTGKEETGSPAVGRDMELDGANKRDEIKQGEVAAAEISDVQVQSP</sequence>
<keyword evidence="2" id="KW-1133">Transmembrane helix</keyword>
<evidence type="ECO:0000256" key="2">
    <source>
        <dbReference type="SAM" id="Phobius"/>
    </source>
</evidence>
<dbReference type="AlphaFoldDB" id="A0A8J9VSI8"/>
<dbReference type="OrthoDB" id="10042902at2759"/>
<reference evidence="3" key="1">
    <citation type="submission" date="2022-01" db="EMBL/GenBank/DDBJ databases">
        <authorList>
            <person name="Braso-Vives M."/>
        </authorList>
    </citation>
    <scope>NUCLEOTIDE SEQUENCE</scope>
</reference>
<proteinExistence type="predicted"/>
<dbReference type="InterPro" id="IPR019169">
    <property type="entry name" value="Transmembrane_26"/>
</dbReference>
<evidence type="ECO:0000313" key="4">
    <source>
        <dbReference type="Proteomes" id="UP000838412"/>
    </source>
</evidence>
<organism evidence="3 4">
    <name type="scientific">Branchiostoma lanceolatum</name>
    <name type="common">Common lancelet</name>
    <name type="synonym">Amphioxus lanceolatum</name>
    <dbReference type="NCBI Taxonomy" id="7740"/>
    <lineage>
        <taxon>Eukaryota</taxon>
        <taxon>Metazoa</taxon>
        <taxon>Chordata</taxon>
        <taxon>Cephalochordata</taxon>
        <taxon>Leptocardii</taxon>
        <taxon>Amphioxiformes</taxon>
        <taxon>Branchiostomatidae</taxon>
        <taxon>Branchiostoma</taxon>
    </lineage>
</organism>
<keyword evidence="2" id="KW-0812">Transmembrane</keyword>